<name>A0ACB8VFW2_9TELE</name>
<dbReference type="Proteomes" id="UP000831701">
    <property type="component" value="Chromosome 22"/>
</dbReference>
<proteinExistence type="predicted"/>
<keyword evidence="2" id="KW-1185">Reference proteome</keyword>
<evidence type="ECO:0000313" key="1">
    <source>
        <dbReference type="EMBL" id="KAI3354582.1"/>
    </source>
</evidence>
<protein>
    <submittedName>
        <fullName evidence="1">Uncharacterized protein</fullName>
    </submittedName>
</protein>
<gene>
    <name evidence="1" type="ORF">L3Q82_019087</name>
</gene>
<organism evidence="1 2">
    <name type="scientific">Scortum barcoo</name>
    <name type="common">barcoo grunter</name>
    <dbReference type="NCBI Taxonomy" id="214431"/>
    <lineage>
        <taxon>Eukaryota</taxon>
        <taxon>Metazoa</taxon>
        <taxon>Chordata</taxon>
        <taxon>Craniata</taxon>
        <taxon>Vertebrata</taxon>
        <taxon>Euteleostomi</taxon>
        <taxon>Actinopterygii</taxon>
        <taxon>Neopterygii</taxon>
        <taxon>Teleostei</taxon>
        <taxon>Neoteleostei</taxon>
        <taxon>Acanthomorphata</taxon>
        <taxon>Eupercaria</taxon>
        <taxon>Centrarchiformes</taxon>
        <taxon>Terapontoidei</taxon>
        <taxon>Terapontidae</taxon>
        <taxon>Scortum</taxon>
    </lineage>
</organism>
<evidence type="ECO:0000313" key="2">
    <source>
        <dbReference type="Proteomes" id="UP000831701"/>
    </source>
</evidence>
<dbReference type="EMBL" id="CM041552">
    <property type="protein sequence ID" value="KAI3354582.1"/>
    <property type="molecule type" value="Genomic_DNA"/>
</dbReference>
<sequence>MIGCKLPAFQDRQVCRKHCGQLFPPGSQTVYRSSQEVPSSRRLWSISNKSSHHKNSFCPARSSGSWPHQQGPGPPLTLAAPNHSPMLLHC</sequence>
<comment type="caution">
    <text evidence="1">The sequence shown here is derived from an EMBL/GenBank/DDBJ whole genome shotgun (WGS) entry which is preliminary data.</text>
</comment>
<reference evidence="1" key="1">
    <citation type="submission" date="2022-04" db="EMBL/GenBank/DDBJ databases">
        <title>Jade perch genome.</title>
        <authorList>
            <person name="Chao B."/>
        </authorList>
    </citation>
    <scope>NUCLEOTIDE SEQUENCE</scope>
    <source>
        <strain evidence="1">CB-2022</strain>
    </source>
</reference>
<accession>A0ACB8VFW2</accession>